<reference evidence="5 6" key="1">
    <citation type="submission" date="2020-02" db="EMBL/GenBank/DDBJ databases">
        <title>Draft genome sequence of two Spirosoma agri KCTC 52727 and Spirosoma terrae KCTC 52035.</title>
        <authorList>
            <person name="Rojas J."/>
            <person name="Ambika Manirajan B."/>
            <person name="Suarez C."/>
            <person name="Ratering S."/>
            <person name="Schnell S."/>
        </authorList>
    </citation>
    <scope>NUCLEOTIDE SEQUENCE [LARGE SCALE GENOMIC DNA]</scope>
    <source>
        <strain evidence="5 6">KCTC 52035</strain>
    </source>
</reference>
<evidence type="ECO:0000256" key="3">
    <source>
        <dbReference type="RuleBase" id="RU361235"/>
    </source>
</evidence>
<evidence type="ECO:0000259" key="4">
    <source>
        <dbReference type="Pfam" id="PF00135"/>
    </source>
</evidence>
<dbReference type="PANTHER" id="PTHR11559">
    <property type="entry name" value="CARBOXYLESTERASE"/>
    <property type="match status" value="1"/>
</dbReference>
<dbReference type="AlphaFoldDB" id="A0A6L9L5S3"/>
<accession>A0A6L9L5S3</accession>
<keyword evidence="6" id="KW-1185">Reference proteome</keyword>
<proteinExistence type="inferred from homology"/>
<keyword evidence="2 3" id="KW-0378">Hydrolase</keyword>
<comment type="caution">
    <text evidence="5">The sequence shown here is derived from an EMBL/GenBank/DDBJ whole genome shotgun (WGS) entry which is preliminary data.</text>
</comment>
<protein>
    <recommendedName>
        <fullName evidence="3">Carboxylic ester hydrolase</fullName>
        <ecNumber evidence="3">3.1.1.-</ecNumber>
    </recommendedName>
</protein>
<dbReference type="InterPro" id="IPR050309">
    <property type="entry name" value="Type-B_Carboxylest/Lipase"/>
</dbReference>
<name>A0A6L9L5S3_9BACT</name>
<evidence type="ECO:0000256" key="2">
    <source>
        <dbReference type="ARBA" id="ARBA00022801"/>
    </source>
</evidence>
<sequence length="518" mass="56110">MKKSAYFLGIAAFLCLGLPAFIAIPNTFEKVRIEGGFISGTLNKQGDIHSFKGIPFAAPPVGDLRWKAPQPVKSWTGVRACDAFGPSPMQGTPAPFGPWSAEYLIPKEPISEDCLYLNVWTGAKSASEKRPVLVWIYGGGFNSGGSGCAIYDGEATAQKGIVFVSINYRVGPFGFFAHPELTKESGKSASGNYGLMDQVAALRWVQKNISAFGGDPANVTIAGQSAGSMSVNCMVATPLAKGLFKKAIAESGAGFARPYPSLQQAEETGLKMAQSLGATSLADLRAKPADELLKKAQGRGPIIDGYVLPQSIADIFAANKENDVTLLTGWNEDEGLAFGPMKNADDYQKQIRQQYGAKANEFLKFYPGNTDAQAATSQRNLSRDMIFGAQNYTWANIQSQKGKNVYVYRFTRKIPATGEYANYGAFHTGEVPYAYDNLRFIDKSLRPLNAVDQELARTISGYWANFIKTGNPNAKGLPQWPGYSTNTKQIIVFGDQTMATSLPDGPALDFLFNTMRTQ</sequence>
<dbReference type="EMBL" id="JAAFZH010000002">
    <property type="protein sequence ID" value="NDU94471.1"/>
    <property type="molecule type" value="Genomic_DNA"/>
</dbReference>
<dbReference type="InterPro" id="IPR002018">
    <property type="entry name" value="CarbesteraseB"/>
</dbReference>
<dbReference type="InterPro" id="IPR029058">
    <property type="entry name" value="AB_hydrolase_fold"/>
</dbReference>
<evidence type="ECO:0000256" key="1">
    <source>
        <dbReference type="ARBA" id="ARBA00005964"/>
    </source>
</evidence>
<comment type="similarity">
    <text evidence="1 3">Belongs to the type-B carboxylesterase/lipase family.</text>
</comment>
<dbReference type="EC" id="3.1.1.-" evidence="3"/>
<evidence type="ECO:0000313" key="5">
    <source>
        <dbReference type="EMBL" id="NDU94471.1"/>
    </source>
</evidence>
<dbReference type="RefSeq" id="WP_163944510.1">
    <property type="nucleotide sequence ID" value="NZ_JAAFZH010000002.1"/>
</dbReference>
<dbReference type="Pfam" id="PF00135">
    <property type="entry name" value="COesterase"/>
    <property type="match status" value="1"/>
</dbReference>
<dbReference type="Proteomes" id="UP000474175">
    <property type="component" value="Unassembled WGS sequence"/>
</dbReference>
<evidence type="ECO:0000313" key="6">
    <source>
        <dbReference type="Proteomes" id="UP000474175"/>
    </source>
</evidence>
<dbReference type="PROSITE" id="PS00122">
    <property type="entry name" value="CARBOXYLESTERASE_B_1"/>
    <property type="match status" value="1"/>
</dbReference>
<dbReference type="InterPro" id="IPR019826">
    <property type="entry name" value="Carboxylesterase_B_AS"/>
</dbReference>
<gene>
    <name evidence="5" type="ORF">GK108_06265</name>
</gene>
<dbReference type="SUPFAM" id="SSF53474">
    <property type="entry name" value="alpha/beta-Hydrolases"/>
    <property type="match status" value="1"/>
</dbReference>
<dbReference type="Gene3D" id="3.40.50.1820">
    <property type="entry name" value="alpha/beta hydrolase"/>
    <property type="match status" value="1"/>
</dbReference>
<dbReference type="GO" id="GO:0016787">
    <property type="term" value="F:hydrolase activity"/>
    <property type="evidence" value="ECO:0007669"/>
    <property type="project" value="UniProtKB-KW"/>
</dbReference>
<organism evidence="5 6">
    <name type="scientific">Spirosoma terrae</name>
    <dbReference type="NCBI Taxonomy" id="1968276"/>
    <lineage>
        <taxon>Bacteria</taxon>
        <taxon>Pseudomonadati</taxon>
        <taxon>Bacteroidota</taxon>
        <taxon>Cytophagia</taxon>
        <taxon>Cytophagales</taxon>
        <taxon>Cytophagaceae</taxon>
        <taxon>Spirosoma</taxon>
    </lineage>
</organism>
<feature type="domain" description="Carboxylesterase type B" evidence="4">
    <location>
        <begin position="30"/>
        <end position="498"/>
    </location>
</feature>